<keyword evidence="3" id="KW-1185">Reference proteome</keyword>
<dbReference type="EMBL" id="JANVFO010000008">
    <property type="protein sequence ID" value="KAJ3735780.1"/>
    <property type="molecule type" value="Genomic_DNA"/>
</dbReference>
<reference evidence="2" key="1">
    <citation type="submission" date="2022-08" db="EMBL/GenBank/DDBJ databases">
        <authorList>
            <consortium name="DOE Joint Genome Institute"/>
            <person name="Min B."/>
            <person name="Sierra-Patev S."/>
            <person name="Naranjo-Ortiz M."/>
            <person name="Looney B."/>
            <person name="Konkel Z."/>
            <person name="Slot J.C."/>
            <person name="Sakamoto Y."/>
            <person name="Steenwyk J.L."/>
            <person name="Rokas A."/>
            <person name="Carro J."/>
            <person name="Camarero S."/>
            <person name="Ferreira P."/>
            <person name="Molpeceres G."/>
            <person name="Ruiz-duenas F.J."/>
            <person name="Serrano A."/>
            <person name="Henrissat B."/>
            <person name="Drula E."/>
            <person name="Hughes K.W."/>
            <person name="Mata J.L."/>
            <person name="Ishikawa N.K."/>
            <person name="Vargas-Isla R."/>
            <person name="Ushijima S."/>
            <person name="Smith C.A."/>
            <person name="Ahrendt S."/>
            <person name="Andreopoulos W."/>
            <person name="He G."/>
            <person name="LaButti K."/>
            <person name="Lipzen A."/>
            <person name="Ng V."/>
            <person name="Riley R."/>
            <person name="Sandor L."/>
            <person name="Barry K."/>
            <person name="Martinez A.T."/>
            <person name="Xiao Y."/>
            <person name="Gibbons J.G."/>
            <person name="Terashima K."/>
            <person name="Hibbett D.S."/>
            <person name="Grigoriev I.V."/>
        </authorList>
    </citation>
    <scope>NUCLEOTIDE SEQUENCE</scope>
    <source>
        <strain evidence="2">ET3784</strain>
    </source>
</reference>
<protein>
    <submittedName>
        <fullName evidence="2">Uncharacterized protein</fullName>
    </submittedName>
</protein>
<evidence type="ECO:0000313" key="2">
    <source>
        <dbReference type="EMBL" id="KAJ3735780.1"/>
    </source>
</evidence>
<proteinExistence type="predicted"/>
<gene>
    <name evidence="2" type="ORF">DFJ43DRAFT_1036851</name>
</gene>
<dbReference type="AlphaFoldDB" id="A0AA38N332"/>
<sequence length="199" mass="23127">MGREDGYNGAEEEEDKDREDDDGGGLDDDAKNIQAYQMLDIRLYFQAQVTLNLENLYHGLREAAAAASFYPNCFHTEEQSTYEEEEEGKDNNAVADKLAEVQAEFWILAGWLIRHLFAERWPRYSSRMQEFPSLSKVRKRTNERLTTCCSSSACKKRNSLQTQVTTRYIRAPDKQRDHHSSVSSQRREIKVTAREQTYK</sequence>
<feature type="region of interest" description="Disordered" evidence="1">
    <location>
        <begin position="170"/>
        <end position="199"/>
    </location>
</feature>
<organism evidence="2 3">
    <name type="scientific">Lentinula guzmanii</name>
    <dbReference type="NCBI Taxonomy" id="2804957"/>
    <lineage>
        <taxon>Eukaryota</taxon>
        <taxon>Fungi</taxon>
        <taxon>Dikarya</taxon>
        <taxon>Basidiomycota</taxon>
        <taxon>Agaricomycotina</taxon>
        <taxon>Agaricomycetes</taxon>
        <taxon>Agaricomycetidae</taxon>
        <taxon>Agaricales</taxon>
        <taxon>Marasmiineae</taxon>
        <taxon>Omphalotaceae</taxon>
        <taxon>Lentinula</taxon>
    </lineage>
</organism>
<dbReference type="Proteomes" id="UP001176059">
    <property type="component" value="Unassembled WGS sequence"/>
</dbReference>
<reference evidence="2" key="2">
    <citation type="journal article" date="2023" name="Proc. Natl. Acad. Sci. U.S.A.">
        <title>A global phylogenomic analysis of the shiitake genus Lentinula.</title>
        <authorList>
            <person name="Sierra-Patev S."/>
            <person name="Min B."/>
            <person name="Naranjo-Ortiz M."/>
            <person name="Looney B."/>
            <person name="Konkel Z."/>
            <person name="Slot J.C."/>
            <person name="Sakamoto Y."/>
            <person name="Steenwyk J.L."/>
            <person name="Rokas A."/>
            <person name="Carro J."/>
            <person name="Camarero S."/>
            <person name="Ferreira P."/>
            <person name="Molpeceres G."/>
            <person name="Ruiz-Duenas F.J."/>
            <person name="Serrano A."/>
            <person name="Henrissat B."/>
            <person name="Drula E."/>
            <person name="Hughes K.W."/>
            <person name="Mata J.L."/>
            <person name="Ishikawa N.K."/>
            <person name="Vargas-Isla R."/>
            <person name="Ushijima S."/>
            <person name="Smith C.A."/>
            <person name="Donoghue J."/>
            <person name="Ahrendt S."/>
            <person name="Andreopoulos W."/>
            <person name="He G."/>
            <person name="LaButti K."/>
            <person name="Lipzen A."/>
            <person name="Ng V."/>
            <person name="Riley R."/>
            <person name="Sandor L."/>
            <person name="Barry K."/>
            <person name="Martinez A.T."/>
            <person name="Xiao Y."/>
            <person name="Gibbons J.G."/>
            <person name="Terashima K."/>
            <person name="Grigoriev I.V."/>
            <person name="Hibbett D."/>
        </authorList>
    </citation>
    <scope>NUCLEOTIDE SEQUENCE</scope>
    <source>
        <strain evidence="2">ET3784</strain>
    </source>
</reference>
<feature type="compositionally biased region" description="Acidic residues" evidence="1">
    <location>
        <begin position="10"/>
        <end position="27"/>
    </location>
</feature>
<accession>A0AA38N332</accession>
<evidence type="ECO:0000256" key="1">
    <source>
        <dbReference type="SAM" id="MobiDB-lite"/>
    </source>
</evidence>
<comment type="caution">
    <text evidence="2">The sequence shown here is derived from an EMBL/GenBank/DDBJ whole genome shotgun (WGS) entry which is preliminary data.</text>
</comment>
<feature type="region of interest" description="Disordered" evidence="1">
    <location>
        <begin position="1"/>
        <end position="29"/>
    </location>
</feature>
<name>A0AA38N332_9AGAR</name>
<evidence type="ECO:0000313" key="3">
    <source>
        <dbReference type="Proteomes" id="UP001176059"/>
    </source>
</evidence>